<reference evidence="2" key="1">
    <citation type="submission" date="2020-06" db="EMBL/GenBank/DDBJ databases">
        <title>WGS assembly of Ceratodon purpureus strain R40.</title>
        <authorList>
            <person name="Carey S.B."/>
            <person name="Jenkins J."/>
            <person name="Shu S."/>
            <person name="Lovell J.T."/>
            <person name="Sreedasyam A."/>
            <person name="Maumus F."/>
            <person name="Tiley G.P."/>
            <person name="Fernandez-Pozo N."/>
            <person name="Barry K."/>
            <person name="Chen C."/>
            <person name="Wang M."/>
            <person name="Lipzen A."/>
            <person name="Daum C."/>
            <person name="Saski C.A."/>
            <person name="Payton A.C."/>
            <person name="Mcbreen J.C."/>
            <person name="Conrad R.E."/>
            <person name="Kollar L.M."/>
            <person name="Olsson S."/>
            <person name="Huttunen S."/>
            <person name="Landis J.B."/>
            <person name="Wickett N.J."/>
            <person name="Johnson M.G."/>
            <person name="Rensing S.A."/>
            <person name="Grimwood J."/>
            <person name="Schmutz J."/>
            <person name="Mcdaniel S.F."/>
        </authorList>
    </citation>
    <scope>NUCLEOTIDE SEQUENCE</scope>
    <source>
        <strain evidence="2">R40</strain>
    </source>
</reference>
<protein>
    <submittedName>
        <fullName evidence="2">Uncharacterized protein</fullName>
    </submittedName>
</protein>
<evidence type="ECO:0000313" key="2">
    <source>
        <dbReference type="EMBL" id="KAG0565506.1"/>
    </source>
</evidence>
<dbReference type="Proteomes" id="UP000822688">
    <property type="component" value="Chromosome 8"/>
</dbReference>
<organism evidence="2 3">
    <name type="scientific">Ceratodon purpureus</name>
    <name type="common">Fire moss</name>
    <name type="synonym">Dicranum purpureum</name>
    <dbReference type="NCBI Taxonomy" id="3225"/>
    <lineage>
        <taxon>Eukaryota</taxon>
        <taxon>Viridiplantae</taxon>
        <taxon>Streptophyta</taxon>
        <taxon>Embryophyta</taxon>
        <taxon>Bryophyta</taxon>
        <taxon>Bryophytina</taxon>
        <taxon>Bryopsida</taxon>
        <taxon>Dicranidae</taxon>
        <taxon>Pseudoditrichales</taxon>
        <taxon>Ditrichaceae</taxon>
        <taxon>Ceratodon</taxon>
    </lineage>
</organism>
<name>A0A8T0H0T2_CERPU</name>
<gene>
    <name evidence="2" type="ORF">KC19_8G195700</name>
</gene>
<dbReference type="EMBL" id="CM026429">
    <property type="protein sequence ID" value="KAG0565506.1"/>
    <property type="molecule type" value="Genomic_DNA"/>
</dbReference>
<accession>A0A8T0H0T2</accession>
<evidence type="ECO:0000313" key="3">
    <source>
        <dbReference type="Proteomes" id="UP000822688"/>
    </source>
</evidence>
<feature type="region of interest" description="Disordered" evidence="1">
    <location>
        <begin position="1"/>
        <end position="21"/>
    </location>
</feature>
<evidence type="ECO:0000256" key="1">
    <source>
        <dbReference type="SAM" id="MobiDB-lite"/>
    </source>
</evidence>
<dbReference type="AlphaFoldDB" id="A0A8T0H0T2"/>
<proteinExistence type="predicted"/>
<keyword evidence="3" id="KW-1185">Reference proteome</keyword>
<comment type="caution">
    <text evidence="2">The sequence shown here is derived from an EMBL/GenBank/DDBJ whole genome shotgun (WGS) entry which is preliminary data.</text>
</comment>
<sequence>MQEAFNADLSSGPSETAPFHIPRPALRNESFHSSSAQVLPPDHLHLVAGCNVAAPLLTSIDAGHRIPSSKPFSQLRGSWAG</sequence>